<reference evidence="6" key="1">
    <citation type="journal article" date="2023" name="PhytoFront">
        <title>Draft Genome Resources of Seven Strains of Tilletia horrida, Causal Agent of Kernel Smut of Rice.</title>
        <authorList>
            <person name="Khanal S."/>
            <person name="Antony Babu S."/>
            <person name="Zhou X.G."/>
        </authorList>
    </citation>
    <scope>NUCLEOTIDE SEQUENCE</scope>
    <source>
        <strain evidence="6">TX6</strain>
    </source>
</reference>
<dbReference type="InterPro" id="IPR047988">
    <property type="entry name" value="Ribosomal_uS7m_fungi"/>
</dbReference>
<evidence type="ECO:0000313" key="7">
    <source>
        <dbReference type="Proteomes" id="UP001176517"/>
    </source>
</evidence>
<dbReference type="AlphaFoldDB" id="A0AAN6GUM0"/>
<dbReference type="EMBL" id="JAPDMZ010000008">
    <property type="protein sequence ID" value="KAK0557075.1"/>
    <property type="molecule type" value="Genomic_DNA"/>
</dbReference>
<evidence type="ECO:0000259" key="5">
    <source>
        <dbReference type="Pfam" id="PF00177"/>
    </source>
</evidence>
<protein>
    <recommendedName>
        <fullName evidence="5">Small ribosomal subunit protein uS7 domain-containing protein</fullName>
    </recommendedName>
</protein>
<dbReference type="InterPro" id="IPR023798">
    <property type="entry name" value="Ribosomal_uS7_dom"/>
</dbReference>
<keyword evidence="7" id="KW-1185">Reference proteome</keyword>
<evidence type="ECO:0000256" key="4">
    <source>
        <dbReference type="SAM" id="MobiDB-lite"/>
    </source>
</evidence>
<dbReference type="GO" id="GO:0006412">
    <property type="term" value="P:translation"/>
    <property type="evidence" value="ECO:0007669"/>
    <property type="project" value="InterPro"/>
</dbReference>
<evidence type="ECO:0000256" key="1">
    <source>
        <dbReference type="ARBA" id="ARBA00007151"/>
    </source>
</evidence>
<comment type="caution">
    <text evidence="6">The sequence shown here is derived from an EMBL/GenBank/DDBJ whole genome shotgun (WGS) entry which is preliminary data.</text>
</comment>
<dbReference type="GO" id="GO:1990904">
    <property type="term" value="C:ribonucleoprotein complex"/>
    <property type="evidence" value="ECO:0007669"/>
    <property type="project" value="UniProtKB-KW"/>
</dbReference>
<dbReference type="Gene3D" id="1.10.455.10">
    <property type="entry name" value="Ribosomal protein S7 domain"/>
    <property type="match status" value="1"/>
</dbReference>
<feature type="compositionally biased region" description="Pro residues" evidence="4">
    <location>
        <begin position="72"/>
        <end position="82"/>
    </location>
</feature>
<name>A0AAN6GUM0_9BASI</name>
<comment type="similarity">
    <text evidence="1">Belongs to the universal ribosomal protein uS7 family.</text>
</comment>
<dbReference type="InterPro" id="IPR036823">
    <property type="entry name" value="Ribosomal_uS7_dom_sf"/>
</dbReference>
<gene>
    <name evidence="6" type="ORF">OC846_000722</name>
</gene>
<keyword evidence="3" id="KW-0687">Ribonucleoprotein</keyword>
<dbReference type="InterPro" id="IPR000235">
    <property type="entry name" value="Ribosomal_uS7"/>
</dbReference>
<keyword evidence="2" id="KW-0689">Ribosomal protein</keyword>
<dbReference type="PANTHER" id="PTHR11205">
    <property type="entry name" value="RIBOSOMAL PROTEIN S7"/>
    <property type="match status" value="1"/>
</dbReference>
<feature type="domain" description="Small ribosomal subunit protein uS7" evidence="5">
    <location>
        <begin position="107"/>
        <end position="237"/>
    </location>
</feature>
<dbReference type="Proteomes" id="UP001176517">
    <property type="component" value="Unassembled WGS sequence"/>
</dbReference>
<dbReference type="CDD" id="cd14868">
    <property type="entry name" value="uS7_Mitochondria_Fungi"/>
    <property type="match status" value="1"/>
</dbReference>
<feature type="region of interest" description="Disordered" evidence="4">
    <location>
        <begin position="161"/>
        <end position="183"/>
    </location>
</feature>
<sequence>MTTAYTAMRVSQTACLVRSISRQAFAEVSIARSSCAAGPSSALAARGRHFASSSTSQQSAAPSPGAASSAQPTPPPVSPPAAPDSSSPRSSALPTLGYTKDNLPTRTDPTLSFFVGILMKDGKRAQANRIVMDVLGHLHDWTAAPPLPMVTEAINRASPLTRMQSSKSGGKITQIPIPLNPRQSNHRGIKAIIEASKKRNDRSVSIRLAREILAVLEGSSSVLARKEEQHKVAMANRANASVRI</sequence>
<accession>A0AAN6GUM0</accession>
<evidence type="ECO:0000256" key="3">
    <source>
        <dbReference type="ARBA" id="ARBA00023274"/>
    </source>
</evidence>
<feature type="region of interest" description="Disordered" evidence="4">
    <location>
        <begin position="47"/>
        <end position="103"/>
    </location>
</feature>
<dbReference type="SUPFAM" id="SSF47973">
    <property type="entry name" value="Ribosomal protein S7"/>
    <property type="match status" value="1"/>
</dbReference>
<organism evidence="6 7">
    <name type="scientific">Tilletia horrida</name>
    <dbReference type="NCBI Taxonomy" id="155126"/>
    <lineage>
        <taxon>Eukaryota</taxon>
        <taxon>Fungi</taxon>
        <taxon>Dikarya</taxon>
        <taxon>Basidiomycota</taxon>
        <taxon>Ustilaginomycotina</taxon>
        <taxon>Exobasidiomycetes</taxon>
        <taxon>Tilletiales</taxon>
        <taxon>Tilletiaceae</taxon>
        <taxon>Tilletia</taxon>
    </lineage>
</organism>
<evidence type="ECO:0000313" key="6">
    <source>
        <dbReference type="EMBL" id="KAK0557075.1"/>
    </source>
</evidence>
<feature type="compositionally biased region" description="Low complexity" evidence="4">
    <location>
        <begin position="83"/>
        <end position="95"/>
    </location>
</feature>
<evidence type="ECO:0000256" key="2">
    <source>
        <dbReference type="ARBA" id="ARBA00022980"/>
    </source>
</evidence>
<dbReference type="PIRSF" id="PIRSF002122">
    <property type="entry name" value="RPS7p_RPS7a_RPS5e_RPS7o"/>
    <property type="match status" value="1"/>
</dbReference>
<feature type="compositionally biased region" description="Low complexity" evidence="4">
    <location>
        <begin position="51"/>
        <end position="71"/>
    </location>
</feature>
<proteinExistence type="inferred from homology"/>
<dbReference type="GO" id="GO:0005840">
    <property type="term" value="C:ribosome"/>
    <property type="evidence" value="ECO:0007669"/>
    <property type="project" value="UniProtKB-KW"/>
</dbReference>
<dbReference type="Pfam" id="PF00177">
    <property type="entry name" value="Ribosomal_S7"/>
    <property type="match status" value="1"/>
</dbReference>